<dbReference type="PANTHER" id="PTHR47786:SF2">
    <property type="entry name" value="GLYCOSYL HYDROLASE FAMILY 13 CATALYTIC DOMAIN-CONTAINING PROTEIN"/>
    <property type="match status" value="1"/>
</dbReference>
<comment type="function">
    <text evidence="6">Maltosyltransferase that uses maltose 1-phosphate (M1P) as the sugar donor to elongate linear or branched alpha-(1-&gt;4)-glucans. Is involved in a branched alpha-glucan biosynthetic pathway from trehalose, together with TreS, Mak and GlgB.</text>
</comment>
<dbReference type="Gene3D" id="1.20.58.80">
    <property type="entry name" value="Phosphotransferase system, lactose/cellobiose-type IIA subunit"/>
    <property type="match status" value="1"/>
</dbReference>
<dbReference type="Proteomes" id="UP001226577">
    <property type="component" value="Unassembled WGS sequence"/>
</dbReference>
<proteinExistence type="inferred from homology"/>
<evidence type="ECO:0000259" key="7">
    <source>
        <dbReference type="SMART" id="SM00642"/>
    </source>
</evidence>
<keyword evidence="3 6" id="KW-0808">Transferase</keyword>
<name>A0ABT9RW43_9MICC</name>
<feature type="binding site" evidence="6">
    <location>
        <position position="282"/>
    </location>
    <ligand>
        <name>alpha-maltose 1-phosphate</name>
        <dbReference type="ChEBI" id="CHEBI:63576"/>
    </ligand>
</feature>
<dbReference type="Pfam" id="PF11896">
    <property type="entry name" value="GlgE_dom_N_S"/>
    <property type="match status" value="1"/>
</dbReference>
<dbReference type="EMBL" id="JAUSRE010000015">
    <property type="protein sequence ID" value="MDP9889287.1"/>
    <property type="molecule type" value="Genomic_DNA"/>
</dbReference>
<accession>A0ABT9RW43</accession>
<evidence type="ECO:0000256" key="4">
    <source>
        <dbReference type="ARBA" id="ARBA00023277"/>
    </source>
</evidence>
<dbReference type="CDD" id="cd11344">
    <property type="entry name" value="AmyAc_GlgE_like"/>
    <property type="match status" value="1"/>
</dbReference>
<dbReference type="InterPro" id="IPR021828">
    <property type="entry name" value="GlgE_dom_N/S"/>
</dbReference>
<dbReference type="PANTHER" id="PTHR47786">
    <property type="entry name" value="ALPHA-1,4-GLUCAN:MALTOSE-1-PHOSPHATE MALTOSYLTRANSFERASE"/>
    <property type="match status" value="1"/>
</dbReference>
<evidence type="ECO:0000256" key="5">
    <source>
        <dbReference type="ARBA" id="ARBA00048735"/>
    </source>
</evidence>
<dbReference type="InterPro" id="IPR013780">
    <property type="entry name" value="Glyco_hydro_b"/>
</dbReference>
<dbReference type="GO" id="GO:0016757">
    <property type="term" value="F:glycosyltransferase activity"/>
    <property type="evidence" value="ECO:0007669"/>
    <property type="project" value="UniProtKB-KW"/>
</dbReference>
<dbReference type="Gene3D" id="3.20.20.80">
    <property type="entry name" value="Glycosidases"/>
    <property type="match status" value="1"/>
</dbReference>
<evidence type="ECO:0000256" key="3">
    <source>
        <dbReference type="ARBA" id="ARBA00022679"/>
    </source>
</evidence>
<dbReference type="InterPro" id="IPR026585">
    <property type="entry name" value="GlgE"/>
</dbReference>
<organism evidence="8 9">
    <name type="scientific">Pseudarthrobacter enclensis</name>
    <dbReference type="NCBI Taxonomy" id="993070"/>
    <lineage>
        <taxon>Bacteria</taxon>
        <taxon>Bacillati</taxon>
        <taxon>Actinomycetota</taxon>
        <taxon>Actinomycetes</taxon>
        <taxon>Micrococcales</taxon>
        <taxon>Micrococcaceae</taxon>
        <taxon>Pseudarthrobacter</taxon>
    </lineage>
</organism>
<dbReference type="SUPFAM" id="SSF51445">
    <property type="entry name" value="(Trans)glycosidases"/>
    <property type="match status" value="1"/>
</dbReference>
<dbReference type="InterPro" id="IPR049171">
    <property type="entry name" value="GLGE_C"/>
</dbReference>
<feature type="site" description="Transition state stabilizer" evidence="6">
    <location>
        <position position="498"/>
    </location>
</feature>
<evidence type="ECO:0000313" key="9">
    <source>
        <dbReference type="Proteomes" id="UP001226577"/>
    </source>
</evidence>
<keyword evidence="2 6" id="KW-0328">Glycosyltransferase</keyword>
<comment type="similarity">
    <text evidence="6">Belongs to the glycosyl hydrolase 13 family. GlgE subfamily.</text>
</comment>
<dbReference type="Pfam" id="PF21702">
    <property type="entry name" value="GLGE_C"/>
    <property type="match status" value="1"/>
</dbReference>
<evidence type="ECO:0000256" key="2">
    <source>
        <dbReference type="ARBA" id="ARBA00022676"/>
    </source>
</evidence>
<dbReference type="EC" id="2.4.99.16" evidence="6"/>
<feature type="binding site" evidence="6">
    <location>
        <position position="377"/>
    </location>
    <ligand>
        <name>alpha-maltose 1-phosphate</name>
        <dbReference type="ChEBI" id="CHEBI:63576"/>
    </ligand>
</feature>
<feature type="domain" description="Glycosyl hydrolase family 13 catalytic" evidence="7">
    <location>
        <begin position="224"/>
        <end position="580"/>
    </location>
</feature>
<protein>
    <recommendedName>
        <fullName evidence="6">Alpha-1,4-glucan:maltose-1-phosphate maltosyltransferase</fullName>
        <shortName evidence="6">GMPMT</shortName>
        <ecNumber evidence="6">2.4.99.16</ecNumber>
    </recommendedName>
    <alternativeName>
        <fullName evidence="6">(1-&gt;4)-alpha-D-glucan:maltose-1-phosphate alpha-D-maltosyltransferase</fullName>
    </alternativeName>
</protein>
<dbReference type="SMART" id="SM00642">
    <property type="entry name" value="Aamy"/>
    <property type="match status" value="1"/>
</dbReference>
<feature type="binding site" evidence="6">
    <location>
        <begin position="551"/>
        <end position="552"/>
    </location>
    <ligand>
        <name>alpha-maltose 1-phosphate</name>
        <dbReference type="ChEBI" id="CHEBI:63576"/>
    </ligand>
</feature>
<reference evidence="8 9" key="1">
    <citation type="submission" date="2023-07" db="EMBL/GenBank/DDBJ databases">
        <title>Sorghum-associated microbial communities from plants grown in Nebraska, USA.</title>
        <authorList>
            <person name="Schachtman D."/>
        </authorList>
    </citation>
    <scope>NUCLEOTIDE SEQUENCE [LARGE SCALE GENOMIC DNA]</scope>
    <source>
        <strain evidence="8 9">CC222</strain>
    </source>
</reference>
<evidence type="ECO:0000256" key="6">
    <source>
        <dbReference type="HAMAP-Rule" id="MF_02124"/>
    </source>
</evidence>
<feature type="active site" description="Proton donor" evidence="6">
    <location>
        <position position="441"/>
    </location>
</feature>
<gene>
    <name evidence="6" type="primary">glgE</name>
    <name evidence="8" type="ORF">J2X98_002892</name>
</gene>
<keyword evidence="4 6" id="KW-0119">Carbohydrate metabolism</keyword>
<dbReference type="InterPro" id="IPR006047">
    <property type="entry name" value="GH13_cat_dom"/>
</dbReference>
<evidence type="ECO:0000256" key="1">
    <source>
        <dbReference type="ARBA" id="ARBA00011738"/>
    </source>
</evidence>
<dbReference type="HAMAP" id="MF_02124">
    <property type="entry name" value="GlgE"/>
    <property type="match status" value="1"/>
</dbReference>
<sequence length="693" mass="76946">MTTNSGTSAASTKMPQRRITEGLQFGRFPITAVQPVVEGGKFPAKAVPGEGIVVGATAFREGHDQLGVSAVLLDPSGAERQRVRLAPPRGERGMGTDRWEGVLTPSETGNWSFAIEAWHDRYGTWHHNAEVKIDAGIDVELMLAEGAKLLGEASADDSRDEVDRAALRHAAEVLGDQSRGTEERLGAGFSQEIADIVARQPIRELVTVSQKFPLLVERDRAGRGAWYEFFPRSEGAVKDHNTGAWTSGNFRTAAKRLDAVAAMGFDVLYMPPIHPIGIQHRKGPNNTLVAGPNDPGSPWAIGAKEGGHDAIHPDLGTFEDFDAFVARANELGLEVALDLALQAAPDHPWVQSHPEWFTTRVDGSIAYAENPPKKYQDIYPLNFDNDPEGLSQEILRIVLLWVSHGVKIFRVDNPHTKPVWFWEWLIAEVNKAVPGVVFLAEAFTRPAMMHALGRAGFQQSYTYFTWRNTKKEIEAYFDEVSHESPAFFRPNFFVNTPDILTEYLQYGGPAAFRIRAVLASTGSPLWGVYAGYELYEHVARPGAEEYIDNEKFEYKHRDWDAAAESGRSLAPYITRLNHIRRDHPALLDLQNLTVHQSTDASTVVYSKHKTLPDGSKDTIIVVVNVDPHVTKECSVALDLAAVELDPQDLTPGGGFYVDDLISGQSWEWGEYNYVRLDPHVEPAHILSVRRMHQ</sequence>
<dbReference type="Gene3D" id="2.60.40.10">
    <property type="entry name" value="Immunoglobulins"/>
    <property type="match status" value="1"/>
</dbReference>
<comment type="caution">
    <text evidence="8">The sequence shown here is derived from an EMBL/GenBank/DDBJ whole genome shotgun (WGS) entry which is preliminary data.</text>
</comment>
<evidence type="ECO:0000313" key="8">
    <source>
        <dbReference type="EMBL" id="MDP9889287.1"/>
    </source>
</evidence>
<keyword evidence="9" id="KW-1185">Reference proteome</keyword>
<comment type="catalytic activity">
    <reaction evidence="5 6">
        <text>alpha-maltose 1-phosphate + [(1-&gt;4)-alpha-D-glucosyl](n) = [(1-&gt;4)-alpha-D-glucosyl](n+2) + phosphate</text>
        <dbReference type="Rhea" id="RHEA:42692"/>
        <dbReference type="Rhea" id="RHEA-COMP:9584"/>
        <dbReference type="Rhea" id="RHEA-COMP:10183"/>
        <dbReference type="ChEBI" id="CHEBI:15444"/>
        <dbReference type="ChEBI" id="CHEBI:43474"/>
        <dbReference type="ChEBI" id="CHEBI:63576"/>
        <dbReference type="EC" id="2.4.99.16"/>
    </reaction>
</comment>
<dbReference type="InterPro" id="IPR013783">
    <property type="entry name" value="Ig-like_fold"/>
</dbReference>
<comment type="subunit">
    <text evidence="1 6">Homodimer.</text>
</comment>
<dbReference type="InterPro" id="IPR017853">
    <property type="entry name" value="GH"/>
</dbReference>
<feature type="binding site" evidence="6">
    <location>
        <position position="413"/>
    </location>
    <ligand>
        <name>alpha-maltose 1-phosphate</name>
        <dbReference type="ChEBI" id="CHEBI:63576"/>
    </ligand>
</feature>
<feature type="binding site" evidence="6">
    <location>
        <position position="342"/>
    </location>
    <ligand>
        <name>alpha-maltose 1-phosphate</name>
        <dbReference type="ChEBI" id="CHEBI:63576"/>
    </ligand>
</feature>
<feature type="active site" description="Nucleophile" evidence="6">
    <location>
        <position position="412"/>
    </location>
</feature>
<dbReference type="Gene3D" id="2.60.40.1180">
    <property type="entry name" value="Golgi alpha-mannosidase II"/>
    <property type="match status" value="1"/>
</dbReference>